<comment type="similarity">
    <text evidence="1">Belongs to the bacterial/plant glucose-1-phosphate adenylyltransferase family.</text>
</comment>
<dbReference type="SUPFAM" id="SSF53448">
    <property type="entry name" value="Nucleotide-diphospho-sugar transferases"/>
    <property type="match status" value="1"/>
</dbReference>
<dbReference type="EMBL" id="UINC01003613">
    <property type="protein sequence ID" value="SVA07829.1"/>
    <property type="molecule type" value="Genomic_DNA"/>
</dbReference>
<gene>
    <name evidence="9" type="ORF">METZ01_LOCUS60683</name>
</gene>
<keyword evidence="5" id="KW-0067">ATP-binding</keyword>
<protein>
    <submittedName>
        <fullName evidence="9">Uncharacterized protein</fullName>
    </submittedName>
</protein>
<keyword evidence="3" id="KW-0548">Nucleotidyltransferase</keyword>
<name>A0A381SWJ8_9ZZZZ</name>
<keyword evidence="2" id="KW-0808">Transferase</keyword>
<dbReference type="PANTHER" id="PTHR43523">
    <property type="entry name" value="GLUCOSE-1-PHOSPHATE ADENYLYLTRANSFERASE-RELATED"/>
    <property type="match status" value="1"/>
</dbReference>
<dbReference type="InterPro" id="IPR011004">
    <property type="entry name" value="Trimer_LpxA-like_sf"/>
</dbReference>
<evidence type="ECO:0000256" key="1">
    <source>
        <dbReference type="ARBA" id="ARBA00010443"/>
    </source>
</evidence>
<sequence>MSEVAAQPRVLSVVLAGGEGKRLLPLTLDRAKPAVPFGGHYRLIDFPLSNLANGGYRKIVVLTQYKSHSLDVHISRTWRLSTLLGNYVTSVPAQMRRGPRWFLGSADALFQNLNLFDDERPDFVFVFGADHIFRIDPRQMLDEHIDSGAGVTIAGIRVKRSESHQFGIITPGEGSRIDTFLEKPAPEDVVGLPDNPEEVLASMGNYLFNADTLRELLFENAAVEDTRHDIGGDLIPMMVQKGDAHVYDFTRNRIPGQDEGLHYWRDVGTLDQYFDSHMDLVDDLPAFNLYNDAWPIYTRSRTLPPAKVVGDGTQGSSTVRRSLLSNGVVVSDSKVRDSVLSPGVRILGGAVVENSILLDDVVVGDGAEVRNAVLDKNVVVPPGVRIGFDAEHDAEHYTVSEAGVVVLAKGQTVVSSG</sequence>
<organism evidence="9">
    <name type="scientific">marine metagenome</name>
    <dbReference type="NCBI Taxonomy" id="408172"/>
    <lineage>
        <taxon>unclassified sequences</taxon>
        <taxon>metagenomes</taxon>
        <taxon>ecological metagenomes</taxon>
    </lineage>
</organism>
<evidence type="ECO:0000256" key="3">
    <source>
        <dbReference type="ARBA" id="ARBA00022695"/>
    </source>
</evidence>
<dbReference type="PANTHER" id="PTHR43523:SF2">
    <property type="entry name" value="GLUCOSE-1-PHOSPHATE ADENYLYLTRANSFERASE"/>
    <property type="match status" value="1"/>
</dbReference>
<dbReference type="Gene3D" id="3.90.550.10">
    <property type="entry name" value="Spore Coat Polysaccharide Biosynthesis Protein SpsA, Chain A"/>
    <property type="match status" value="1"/>
</dbReference>
<evidence type="ECO:0000313" key="9">
    <source>
        <dbReference type="EMBL" id="SVA07829.1"/>
    </source>
</evidence>
<dbReference type="PROSITE" id="PS00808">
    <property type="entry name" value="ADP_GLC_PYROPHOSPH_1"/>
    <property type="match status" value="1"/>
</dbReference>
<dbReference type="HAMAP" id="MF_00624">
    <property type="entry name" value="GlgC"/>
    <property type="match status" value="1"/>
</dbReference>
<evidence type="ECO:0000256" key="2">
    <source>
        <dbReference type="ARBA" id="ARBA00022679"/>
    </source>
</evidence>
<evidence type="ECO:0000256" key="6">
    <source>
        <dbReference type="ARBA" id="ARBA00023056"/>
    </source>
</evidence>
<dbReference type="Pfam" id="PF00483">
    <property type="entry name" value="NTP_transferase"/>
    <property type="match status" value="1"/>
</dbReference>
<keyword evidence="6" id="KW-0320">Glycogen biosynthesis</keyword>
<accession>A0A381SWJ8</accession>
<dbReference type="NCBIfam" id="NF002023">
    <property type="entry name" value="PRK00844.1"/>
    <property type="match status" value="1"/>
</dbReference>
<dbReference type="InterPro" id="IPR011831">
    <property type="entry name" value="ADP-Glc_PPase"/>
</dbReference>
<dbReference type="GO" id="GO:0005524">
    <property type="term" value="F:ATP binding"/>
    <property type="evidence" value="ECO:0007669"/>
    <property type="project" value="UniProtKB-KW"/>
</dbReference>
<dbReference type="CDD" id="cd02508">
    <property type="entry name" value="ADP_Glucose_PP"/>
    <property type="match status" value="1"/>
</dbReference>
<evidence type="ECO:0000259" key="7">
    <source>
        <dbReference type="Pfam" id="PF00483"/>
    </source>
</evidence>
<dbReference type="GO" id="GO:0008878">
    <property type="term" value="F:glucose-1-phosphate adenylyltransferase activity"/>
    <property type="evidence" value="ECO:0007669"/>
    <property type="project" value="InterPro"/>
</dbReference>
<feature type="domain" description="Nucleotidyl transferase" evidence="7">
    <location>
        <begin position="12"/>
        <end position="280"/>
    </location>
</feature>
<dbReference type="CDD" id="cd04651">
    <property type="entry name" value="LbH_G1P_AT_C"/>
    <property type="match status" value="1"/>
</dbReference>
<dbReference type="GO" id="GO:0005978">
    <property type="term" value="P:glycogen biosynthetic process"/>
    <property type="evidence" value="ECO:0007669"/>
    <property type="project" value="UniProtKB-KW"/>
</dbReference>
<dbReference type="InterPro" id="IPR005836">
    <property type="entry name" value="ADP_Glu_pyroP_CS"/>
</dbReference>
<dbReference type="Gene3D" id="2.160.10.10">
    <property type="entry name" value="Hexapeptide repeat proteins"/>
    <property type="match status" value="1"/>
</dbReference>
<dbReference type="Pfam" id="PF24894">
    <property type="entry name" value="Hexapep_GlmU"/>
    <property type="match status" value="1"/>
</dbReference>
<feature type="domain" description="Glucose-1-phosphate adenylyltransferase/Bifunctional protein GlmU-like C-terminal hexapeptide" evidence="8">
    <location>
        <begin position="304"/>
        <end position="406"/>
    </location>
</feature>
<dbReference type="InterPro" id="IPR005835">
    <property type="entry name" value="NTP_transferase_dom"/>
</dbReference>
<dbReference type="SUPFAM" id="SSF51161">
    <property type="entry name" value="Trimeric LpxA-like enzymes"/>
    <property type="match status" value="1"/>
</dbReference>
<dbReference type="InterPro" id="IPR023049">
    <property type="entry name" value="GlgC_bac"/>
</dbReference>
<proteinExistence type="inferred from homology"/>
<evidence type="ECO:0000256" key="4">
    <source>
        <dbReference type="ARBA" id="ARBA00022741"/>
    </source>
</evidence>
<evidence type="ECO:0000256" key="5">
    <source>
        <dbReference type="ARBA" id="ARBA00022840"/>
    </source>
</evidence>
<reference evidence="9" key="1">
    <citation type="submission" date="2018-05" db="EMBL/GenBank/DDBJ databases">
        <authorList>
            <person name="Lanie J.A."/>
            <person name="Ng W.-L."/>
            <person name="Kazmierczak K.M."/>
            <person name="Andrzejewski T.M."/>
            <person name="Davidsen T.M."/>
            <person name="Wayne K.J."/>
            <person name="Tettelin H."/>
            <person name="Glass J.I."/>
            <person name="Rusch D."/>
            <person name="Podicherti R."/>
            <person name="Tsui H.-C.T."/>
            <person name="Winkler M.E."/>
        </authorList>
    </citation>
    <scope>NUCLEOTIDE SEQUENCE</scope>
</reference>
<keyword evidence="4" id="KW-0547">Nucleotide-binding</keyword>
<dbReference type="AlphaFoldDB" id="A0A381SWJ8"/>
<dbReference type="InterPro" id="IPR056818">
    <property type="entry name" value="GlmU/GlgC-like_hexapep"/>
</dbReference>
<dbReference type="InterPro" id="IPR029044">
    <property type="entry name" value="Nucleotide-diphossugar_trans"/>
</dbReference>
<dbReference type="PROSITE" id="PS00809">
    <property type="entry name" value="ADP_GLC_PYROPHOSPH_2"/>
    <property type="match status" value="1"/>
</dbReference>
<dbReference type="NCBIfam" id="TIGR02091">
    <property type="entry name" value="glgC"/>
    <property type="match status" value="1"/>
</dbReference>
<evidence type="ECO:0000259" key="8">
    <source>
        <dbReference type="Pfam" id="PF24894"/>
    </source>
</evidence>